<comment type="similarity">
    <text evidence="1">Belongs to the ESRP family.</text>
</comment>
<dbReference type="GO" id="GO:0006397">
    <property type="term" value="P:mRNA processing"/>
    <property type="evidence" value="ECO:0007669"/>
    <property type="project" value="UniProtKB-KW"/>
</dbReference>
<evidence type="ECO:0000256" key="6">
    <source>
        <dbReference type="PROSITE-ProRule" id="PRU00176"/>
    </source>
</evidence>
<accession>A0A430QF78</accession>
<comment type="caution">
    <text evidence="9">The sequence shown here is derived from an EMBL/GenBank/DDBJ whole genome shotgun (WGS) entry which is preliminary data.</text>
</comment>
<keyword evidence="2" id="KW-0507">mRNA processing</keyword>
<evidence type="ECO:0000256" key="7">
    <source>
        <dbReference type="SAM" id="MobiDB-lite"/>
    </source>
</evidence>
<dbReference type="Pfam" id="PF00076">
    <property type="entry name" value="RRM_1"/>
    <property type="match status" value="1"/>
</dbReference>
<name>A0A430QF78_SCHBO</name>
<evidence type="ECO:0000313" key="9">
    <source>
        <dbReference type="EMBL" id="RTG86372.1"/>
    </source>
</evidence>
<dbReference type="PANTHER" id="PTHR13976">
    <property type="entry name" value="HETEROGENEOUS NUCLEAR RIBONUCLEOPROTEIN-RELATED"/>
    <property type="match status" value="1"/>
</dbReference>
<dbReference type="InterPro" id="IPR035979">
    <property type="entry name" value="RBD_domain_sf"/>
</dbReference>
<dbReference type="InterPro" id="IPR012677">
    <property type="entry name" value="Nucleotide-bd_a/b_plait_sf"/>
</dbReference>
<evidence type="ECO:0000256" key="1">
    <source>
        <dbReference type="ARBA" id="ARBA00008866"/>
    </source>
</evidence>
<dbReference type="GO" id="GO:0003723">
    <property type="term" value="F:RNA binding"/>
    <property type="evidence" value="ECO:0007669"/>
    <property type="project" value="UniProtKB-UniRule"/>
</dbReference>
<dbReference type="CDD" id="cd00590">
    <property type="entry name" value="RRM_SF"/>
    <property type="match status" value="1"/>
</dbReference>
<dbReference type="SMART" id="SM00360">
    <property type="entry name" value="RRM"/>
    <property type="match status" value="3"/>
</dbReference>
<dbReference type="Gene3D" id="3.30.420.10">
    <property type="entry name" value="Ribonuclease H-like superfamily/Ribonuclease H"/>
    <property type="match status" value="2"/>
</dbReference>
<organism evidence="9 10">
    <name type="scientific">Schistosoma bovis</name>
    <name type="common">Blood fluke</name>
    <dbReference type="NCBI Taxonomy" id="6184"/>
    <lineage>
        <taxon>Eukaryota</taxon>
        <taxon>Metazoa</taxon>
        <taxon>Spiralia</taxon>
        <taxon>Lophotrochozoa</taxon>
        <taxon>Platyhelminthes</taxon>
        <taxon>Trematoda</taxon>
        <taxon>Digenea</taxon>
        <taxon>Strigeidida</taxon>
        <taxon>Schistosomatoidea</taxon>
        <taxon>Schistosomatidae</taxon>
        <taxon>Schistosoma</taxon>
    </lineage>
</organism>
<dbReference type="InterPro" id="IPR000504">
    <property type="entry name" value="RRM_dom"/>
</dbReference>
<dbReference type="SUPFAM" id="SSF54928">
    <property type="entry name" value="RNA-binding domain, RBD"/>
    <property type="match status" value="4"/>
</dbReference>
<dbReference type="EMBL" id="QMKO01001813">
    <property type="protein sequence ID" value="RTG86372.1"/>
    <property type="molecule type" value="Genomic_DNA"/>
</dbReference>
<evidence type="ECO:0000256" key="2">
    <source>
        <dbReference type="ARBA" id="ARBA00022664"/>
    </source>
</evidence>
<sequence>MEVITSNDQNLLNNPLSQVKKAKQEHQDITGTEIPLPNYYPQLRESPLPYDFQQSGYPFCTLSTTMTPSSPTLSISSSPNSTAFARSSSTTSLPNKSSSQPINYGSNGPDCLVILDICTSGRQHDETGSDEHPIMLLTAKIYQLKQNDQDGEEFQQFIKPCQIICHDSKEFSMSKIKKSYVKLESDEICPQDDTNSSLTDVIIQSNVNGENYSMKMIGPTEECLEVTSVNTQILTEAPLLENVLKDFNQWIQDNNLYCFRNDHSTVNDRHLDQDSPPYCCSTANSRTTINTNKTTTEKMECDENLKSFLLLVDGPYGIRLTLHPETTTKSIDITNYPYFYQFIDIRKSFAKFYKLATIPNTINEMIEYLSLHLREYVNIECDENLKSFLLLVDGPYGIRLTLHPETTTKSIDITNYPYFYQFIDIRKSFAKFYKLATIPNTINEMIEYLQIDDDYSPPYSNIQLKESFLLKSQLEKIDNHYEYQYCNSEIQLPRNISTTTNLPQDHFIPSTVEEPCISNQDYQQFNSKLIGLKSQPGYWPTQHCRILAKVIQKMTLDGMEWTEFETVNREYYPAIISKSDTINDNVVVRARGLPWQATDLEIFQFFSGINIAKGGISLVLSKIGRRNGEALIQFANAEQQSLALRKHKHHVGKRYIEVYAATGSDFISIAGGESQEAMNFLGKLTTPNQTLIRMRGLPYTTTPEQIISFFANINCSIQFNADGILFVNKRDGRATGDAFVIFETKIIAEKALQNNKQHIGSRYIELFKSTPAEVNQVMNSILNSTCEEQIHCWNNHLTECNNSVFTANNSNVYMPHFTETNNNLIYSDYNLKLLPNQSTIPDFTCSPNLISIINSNPSFVNDTSLCQPQQQQTLSFGLTPNIPQNGNSYFQRVLSRTNINNSMPTDSSNHFNSLDMLNNFITFINTPTTLTTNIFTSNQLIPNQPCGRPIATACSLNSAAAVVANNNNNNHNFSSTLVLPRFPINPIPITINGVNCNINSSINNSYSNTSSTSGSNVSINNTTPITNIDGQFIIPDLTNSQLLQIFGSNLMIKITTFVRICGMPINADITDILIFLQDNWRNIALHGIHLVYDMTGQPIGEAMIQFVTELSAQTVCEQKHKSIFIKYGLQIPVGVYVDVFQCTREDLNQLLSNMSRNIGIFTNNLIPSSSTSRLSNLMNSIIFTQLHHLDDITPMLKSSIPLQSGYGIEQTNFLRIKSPEFRLNPFISNEELNSFNLPPPTSNFPNYITGINSTFSFPTPLIDNNITNALIQCTPPLSNMLGFQIPNLIYQTSIPNFFTNNSMLNNNESTELLSTSIPYLTNCHKNKDNIINSGYNLSEFKGNSDWTNSWPHNRNAEQITIMNSPEMQVYKTNNLVASKTENKPIIVTVQGFPKEMTTSDFTKWLEKKINNVKILSVQFEHSLLNEISNGFAKVYLQNNSDAELIVQEFNNTILNNSRISAQIN</sequence>
<dbReference type="Gene3D" id="3.30.70.330">
    <property type="match status" value="3"/>
</dbReference>
<gene>
    <name evidence="9" type="ORF">DC041_0001060</name>
</gene>
<dbReference type="GO" id="GO:0008380">
    <property type="term" value="P:RNA splicing"/>
    <property type="evidence" value="ECO:0007669"/>
    <property type="project" value="UniProtKB-KW"/>
</dbReference>
<evidence type="ECO:0000256" key="5">
    <source>
        <dbReference type="ARBA" id="ARBA00023187"/>
    </source>
</evidence>
<reference evidence="9 10" key="1">
    <citation type="journal article" date="2019" name="PLoS Pathog.">
        <title>Genome sequence of the bovine parasite Schistosoma bovis Tanzania.</title>
        <authorList>
            <person name="Oey H."/>
            <person name="Zakrzewski M."/>
            <person name="Gobert G."/>
            <person name="Gravermann K."/>
            <person name="Stoye J."/>
            <person name="Jones M."/>
            <person name="Mcmanus D."/>
            <person name="Krause L."/>
        </authorList>
    </citation>
    <scope>NUCLEOTIDE SEQUENCE [LARGE SCALE GENOMIC DNA]</scope>
    <source>
        <strain evidence="9 10">TAN1997</strain>
    </source>
</reference>
<feature type="region of interest" description="Disordered" evidence="7">
    <location>
        <begin position="68"/>
        <end position="104"/>
    </location>
</feature>
<proteinExistence type="inferred from homology"/>
<evidence type="ECO:0000256" key="3">
    <source>
        <dbReference type="ARBA" id="ARBA00022737"/>
    </source>
</evidence>
<dbReference type="STRING" id="6184.A0A430QF78"/>
<keyword evidence="10" id="KW-1185">Reference proteome</keyword>
<feature type="domain" description="RRM" evidence="8">
    <location>
        <begin position="690"/>
        <end position="771"/>
    </location>
</feature>
<keyword evidence="3" id="KW-0677">Repeat</keyword>
<protein>
    <submittedName>
        <fullName evidence="9">Epithelial splicing regulatory protein 1/2</fullName>
    </submittedName>
</protein>
<evidence type="ECO:0000259" key="8">
    <source>
        <dbReference type="PROSITE" id="PS50102"/>
    </source>
</evidence>
<evidence type="ECO:0000256" key="4">
    <source>
        <dbReference type="ARBA" id="ARBA00022884"/>
    </source>
</evidence>
<dbReference type="Proteomes" id="UP000290809">
    <property type="component" value="Unassembled WGS sequence"/>
</dbReference>
<keyword evidence="5" id="KW-0508">mRNA splicing</keyword>
<dbReference type="PROSITE" id="PS50102">
    <property type="entry name" value="RRM"/>
    <property type="match status" value="1"/>
</dbReference>
<keyword evidence="4 6" id="KW-0694">RNA-binding</keyword>
<feature type="compositionally biased region" description="Low complexity" evidence="7">
    <location>
        <begin position="68"/>
        <end position="99"/>
    </location>
</feature>
<dbReference type="InterPro" id="IPR050666">
    <property type="entry name" value="ESRP"/>
</dbReference>
<dbReference type="InterPro" id="IPR036397">
    <property type="entry name" value="RNaseH_sf"/>
</dbReference>
<evidence type="ECO:0000313" key="10">
    <source>
        <dbReference type="Proteomes" id="UP000290809"/>
    </source>
</evidence>